<keyword evidence="5" id="KW-1185">Reference proteome</keyword>
<dbReference type="AlphaFoldDB" id="A0A2G5HDP0"/>
<name>A0A2G5HDP0_CERBT</name>
<sequence>MSTTPSYPVCRHYAPGAPRVCHLCRPTPPPAYDTSPYAARKQATTERYLQEAQIQRARDVEALNRQRPSLYETWGNSRSVAANIIGGADPSTLPSSYPYATTIDEQDFYTPTGAGYVPQRPPHRPHPGAPYDSQRTLLSEPQQGQVQRPAGYVNGFSEAHGAVIRPPQATQVAPQRTEGVGRTDSAGTPNPIPSARQTQANRRRPYRQ</sequence>
<evidence type="ECO:0000256" key="1">
    <source>
        <dbReference type="SAM" id="MobiDB-lite"/>
    </source>
</evidence>
<feature type="compositionally biased region" description="Polar residues" evidence="1">
    <location>
        <begin position="133"/>
        <end position="146"/>
    </location>
</feature>
<dbReference type="EMBL" id="LKMD01000107">
    <property type="protein sequence ID" value="PIA90383.1"/>
    <property type="molecule type" value="Genomic_DNA"/>
</dbReference>
<dbReference type="OrthoDB" id="10305387at2759"/>
<dbReference type="EMBL" id="CP134192">
    <property type="protein sequence ID" value="WPB07972.1"/>
    <property type="molecule type" value="Genomic_DNA"/>
</dbReference>
<dbReference type="Proteomes" id="UP000230605">
    <property type="component" value="Chromosome 9"/>
</dbReference>
<dbReference type="Proteomes" id="UP001302367">
    <property type="component" value="Chromosome 9"/>
</dbReference>
<evidence type="ECO:0000313" key="4">
    <source>
        <dbReference type="Proteomes" id="UP000230605"/>
    </source>
</evidence>
<organism evidence="2 4">
    <name type="scientific">Cercospora beticola</name>
    <name type="common">Sugarbeet leaf spot fungus</name>
    <dbReference type="NCBI Taxonomy" id="122368"/>
    <lineage>
        <taxon>Eukaryota</taxon>
        <taxon>Fungi</taxon>
        <taxon>Dikarya</taxon>
        <taxon>Ascomycota</taxon>
        <taxon>Pezizomycotina</taxon>
        <taxon>Dothideomycetes</taxon>
        <taxon>Dothideomycetidae</taxon>
        <taxon>Mycosphaerellales</taxon>
        <taxon>Mycosphaerellaceae</taxon>
        <taxon>Cercospora</taxon>
    </lineage>
</organism>
<evidence type="ECO:0000313" key="3">
    <source>
        <dbReference type="EMBL" id="WPB07972.1"/>
    </source>
</evidence>
<evidence type="ECO:0000313" key="5">
    <source>
        <dbReference type="Proteomes" id="UP001302367"/>
    </source>
</evidence>
<feature type="region of interest" description="Disordered" evidence="1">
    <location>
        <begin position="160"/>
        <end position="208"/>
    </location>
</feature>
<protein>
    <submittedName>
        <fullName evidence="2">Uncharacterized protein</fullName>
    </submittedName>
</protein>
<feature type="region of interest" description="Disordered" evidence="1">
    <location>
        <begin position="120"/>
        <end position="147"/>
    </location>
</feature>
<evidence type="ECO:0000313" key="2">
    <source>
        <dbReference type="EMBL" id="PIA90383.1"/>
    </source>
</evidence>
<reference evidence="3 5" key="2">
    <citation type="submission" date="2023-09" db="EMBL/GenBank/DDBJ databases">
        <title>Complete-Gapless Cercospora beticola genome.</title>
        <authorList>
            <person name="Wyatt N.A."/>
            <person name="Spanner R.E."/>
            <person name="Bolton M.D."/>
        </authorList>
    </citation>
    <scope>NUCLEOTIDE SEQUENCE [LARGE SCALE GENOMIC DNA]</scope>
    <source>
        <strain evidence="3">Cb09-40</strain>
    </source>
</reference>
<gene>
    <name evidence="2" type="ORF">CB0940_11142</name>
    <name evidence="3" type="ORF">RHO25_012636</name>
</gene>
<proteinExistence type="predicted"/>
<reference evidence="2 4" key="1">
    <citation type="submission" date="2015-10" db="EMBL/GenBank/DDBJ databases">
        <title>The cercosporin biosynthetic gene cluster was horizontally transferred to several fungal lineages and shown to be expanded in Cercospora beticola based on microsynteny with recipient genomes.</title>
        <authorList>
            <person name="De Jonge R."/>
            <person name="Ebert M.K."/>
            <person name="Suttle J.C."/>
            <person name="Jurick Ii W.M."/>
            <person name="Secor G.A."/>
            <person name="Thomma B.P."/>
            <person name="Van De Peer Y."/>
            <person name="Bolton M.D."/>
        </authorList>
    </citation>
    <scope>NUCLEOTIDE SEQUENCE [LARGE SCALE GENOMIC DNA]</scope>
    <source>
        <strain evidence="2 4">09-40</strain>
    </source>
</reference>
<accession>A0A2G5HDP0</accession>